<evidence type="ECO:0000313" key="5">
    <source>
        <dbReference type="EMBL" id="KEG21377.1"/>
    </source>
</evidence>
<name>A0A072R831_BARBA</name>
<dbReference type="Gene3D" id="2.40.50.100">
    <property type="match status" value="1"/>
</dbReference>
<reference evidence="5 6" key="1">
    <citation type="submission" date="2013-04" db="EMBL/GenBank/DDBJ databases">
        <title>The Genome Sequence of Bartonella bacilliformis Ver097.</title>
        <authorList>
            <consortium name="The Broad Institute Genomics Platform"/>
            <consortium name="The Broad Institute Genome Sequencing Center for Infectious Disease"/>
            <person name="Feldgarden M."/>
            <person name="Kirby J."/>
            <person name="Birtles R."/>
            <person name="Dasch G."/>
            <person name="Hendrix L."/>
            <person name="Koehler J."/>
            <person name="Walker B."/>
            <person name="Young S.K."/>
            <person name="Zeng Q."/>
            <person name="Gargeya S."/>
            <person name="Fitzgerald M."/>
            <person name="Haas B."/>
            <person name="Abouelleil A."/>
            <person name="Allen A.W."/>
            <person name="Alvarado L."/>
            <person name="Arachchi H.M."/>
            <person name="Berlin A.M."/>
            <person name="Chapman S.B."/>
            <person name="Gainer-Dewar J."/>
            <person name="Goldberg J."/>
            <person name="Griggs A."/>
            <person name="Gujja S."/>
            <person name="Hansen M."/>
            <person name="Howarth C."/>
            <person name="Imamovic A."/>
            <person name="Ireland A."/>
            <person name="Larimer J."/>
            <person name="McCowan C."/>
            <person name="Murphy C."/>
            <person name="Pearson M."/>
            <person name="Poon T.W."/>
            <person name="Priest M."/>
            <person name="Roberts A."/>
            <person name="Saif S."/>
            <person name="Shea T."/>
            <person name="Sisk P."/>
            <person name="Sykes S."/>
            <person name="Wortman J."/>
            <person name="Nusbaum C."/>
            <person name="Birren B."/>
        </authorList>
    </citation>
    <scope>NUCLEOTIDE SEQUENCE [LARGE SCALE GENOMIC DNA]</scope>
    <source>
        <strain evidence="5 6">Ver097</strain>
    </source>
</reference>
<proteinExistence type="predicted"/>
<dbReference type="Gene3D" id="2.40.30.170">
    <property type="match status" value="1"/>
</dbReference>
<dbReference type="STRING" id="1293911.H710_00326"/>
<protein>
    <recommendedName>
        <fullName evidence="7">RND efflux pump membrane fusion protein barrel-sandwich domain-containing protein</fullName>
    </recommendedName>
</protein>
<keyword evidence="1" id="KW-0175">Coiled coil</keyword>
<feature type="coiled-coil region" evidence="1">
    <location>
        <begin position="96"/>
        <end position="137"/>
    </location>
</feature>
<evidence type="ECO:0000313" key="6">
    <source>
        <dbReference type="Proteomes" id="UP000031740"/>
    </source>
</evidence>
<accession>A0A072R831</accession>
<dbReference type="GO" id="GO:0055085">
    <property type="term" value="P:transmembrane transport"/>
    <property type="evidence" value="ECO:0007669"/>
    <property type="project" value="InterPro"/>
</dbReference>
<evidence type="ECO:0000256" key="1">
    <source>
        <dbReference type="SAM" id="Coils"/>
    </source>
</evidence>
<keyword evidence="2" id="KW-0472">Membrane</keyword>
<gene>
    <name evidence="5" type="ORF">H710_00326</name>
</gene>
<dbReference type="PATRIC" id="fig|1293911.3.peg.340"/>
<evidence type="ECO:0000256" key="2">
    <source>
        <dbReference type="SAM" id="Phobius"/>
    </source>
</evidence>
<evidence type="ECO:0000259" key="4">
    <source>
        <dbReference type="Pfam" id="PF25954"/>
    </source>
</evidence>
<dbReference type="InterPro" id="IPR050739">
    <property type="entry name" value="MFP"/>
</dbReference>
<dbReference type="AlphaFoldDB" id="A0A072R831"/>
<keyword evidence="2" id="KW-1133">Transmembrane helix</keyword>
<dbReference type="Proteomes" id="UP000031740">
    <property type="component" value="Unassembled WGS sequence"/>
</dbReference>
<sequence>MIRALRSKSTSVAFISGIVGILLILWAWQLPPFVSAIQVTNNAAIKGNVTPISSQISGVIARIHVQDYQRVERGQVLFELDDAVFQQQLVRAKANLDSKNTKLAHILLKVEALQEEIKIAEAELAHLQEVLASKSQVLDTNKPFHTVPSLSQSLATLEMKYQLQKQLDLEQQSLQFDIMGARAGVELAELNLSHTKIISPDTGYIGLVGVKVGQYVMPGTQLVIVISDDIWILAHYKETQLSRMRVGQPVVFSVDALNNQKLTGRVVSFAPATGSEFSFLKTDKAIGNFIKVAQRVSVRIALDPEQSRIDRLIPGMSVVTYVDTAAQATSLEE</sequence>
<dbReference type="PANTHER" id="PTHR30386:SF24">
    <property type="entry name" value="MULTIDRUG RESISTANCE EFFLUX PUMP"/>
    <property type="match status" value="1"/>
</dbReference>
<dbReference type="InterPro" id="IPR058792">
    <property type="entry name" value="Beta-barrel_RND_2"/>
</dbReference>
<dbReference type="RefSeq" id="WP_041849110.1">
    <property type="nucleotide sequence ID" value="NZ_KL503802.1"/>
</dbReference>
<dbReference type="Pfam" id="PF25917">
    <property type="entry name" value="BSH_RND"/>
    <property type="match status" value="1"/>
</dbReference>
<dbReference type="SUPFAM" id="SSF111369">
    <property type="entry name" value="HlyD-like secretion proteins"/>
    <property type="match status" value="1"/>
</dbReference>
<keyword evidence="2" id="KW-0812">Transmembrane</keyword>
<dbReference type="HOGENOM" id="CLU_018816_15_1_5"/>
<evidence type="ECO:0000259" key="3">
    <source>
        <dbReference type="Pfam" id="PF25917"/>
    </source>
</evidence>
<evidence type="ECO:0008006" key="7">
    <source>
        <dbReference type="Google" id="ProtNLM"/>
    </source>
</evidence>
<dbReference type="Pfam" id="PF25954">
    <property type="entry name" value="Beta-barrel_RND_2"/>
    <property type="match status" value="1"/>
</dbReference>
<feature type="transmembrane region" description="Helical" evidence="2">
    <location>
        <begin position="12"/>
        <end position="30"/>
    </location>
</feature>
<dbReference type="InterPro" id="IPR058625">
    <property type="entry name" value="MdtA-like_BSH"/>
</dbReference>
<organism evidence="5 6">
    <name type="scientific">Bartonella bacilliformis Ver097</name>
    <dbReference type="NCBI Taxonomy" id="1293911"/>
    <lineage>
        <taxon>Bacteria</taxon>
        <taxon>Pseudomonadati</taxon>
        <taxon>Pseudomonadota</taxon>
        <taxon>Alphaproteobacteria</taxon>
        <taxon>Hyphomicrobiales</taxon>
        <taxon>Bartonellaceae</taxon>
        <taxon>Bartonella</taxon>
    </lineage>
</organism>
<feature type="domain" description="CusB-like beta-barrel" evidence="4">
    <location>
        <begin position="230"/>
        <end position="272"/>
    </location>
</feature>
<comment type="caution">
    <text evidence="5">The sequence shown here is derived from an EMBL/GenBank/DDBJ whole genome shotgun (WGS) entry which is preliminary data.</text>
</comment>
<dbReference type="PANTHER" id="PTHR30386">
    <property type="entry name" value="MEMBRANE FUSION SUBUNIT OF EMRAB-TOLC MULTIDRUG EFFLUX PUMP"/>
    <property type="match status" value="1"/>
</dbReference>
<feature type="domain" description="Multidrug resistance protein MdtA-like barrel-sandwich hybrid" evidence="3">
    <location>
        <begin position="51"/>
        <end position="226"/>
    </location>
</feature>
<dbReference type="EMBL" id="ASIV01000001">
    <property type="protein sequence ID" value="KEG21377.1"/>
    <property type="molecule type" value="Genomic_DNA"/>
</dbReference>